<gene>
    <name evidence="1" type="ORF">HGG79_17045</name>
</gene>
<evidence type="ECO:0000313" key="2">
    <source>
        <dbReference type="Proteomes" id="UP000563151"/>
    </source>
</evidence>
<dbReference type="InterPro" id="IPR023214">
    <property type="entry name" value="HAD_sf"/>
</dbReference>
<dbReference type="Proteomes" id="UP000563151">
    <property type="component" value="Unassembled WGS sequence"/>
</dbReference>
<name>A0A923EAG6_CLOTT</name>
<organism evidence="1 2">
    <name type="scientific">Clostridium tetanomorphum</name>
    <dbReference type="NCBI Taxonomy" id="1553"/>
    <lineage>
        <taxon>Bacteria</taxon>
        <taxon>Bacillati</taxon>
        <taxon>Bacillota</taxon>
        <taxon>Clostridia</taxon>
        <taxon>Eubacteriales</taxon>
        <taxon>Clostridiaceae</taxon>
        <taxon>Clostridium</taxon>
    </lineage>
</organism>
<dbReference type="Gene3D" id="3.40.50.1000">
    <property type="entry name" value="HAD superfamily/HAD-like"/>
    <property type="match status" value="2"/>
</dbReference>
<dbReference type="EMBL" id="JAAZWO010000028">
    <property type="protein sequence ID" value="MBC2399463.1"/>
    <property type="molecule type" value="Genomic_DNA"/>
</dbReference>
<evidence type="ECO:0000313" key="1">
    <source>
        <dbReference type="EMBL" id="MBC2399463.1"/>
    </source>
</evidence>
<accession>A0A923EAG6</accession>
<keyword evidence="2" id="KW-1185">Reference proteome</keyword>
<dbReference type="RefSeq" id="WP_035145015.1">
    <property type="nucleotide sequence ID" value="NZ_JAAZWO010000028.1"/>
</dbReference>
<proteinExistence type="predicted"/>
<dbReference type="SUPFAM" id="SSF56784">
    <property type="entry name" value="HAD-like"/>
    <property type="match status" value="1"/>
</dbReference>
<dbReference type="AlphaFoldDB" id="A0A923EAG6"/>
<protein>
    <submittedName>
        <fullName evidence="1">Uncharacterized protein</fullName>
    </submittedName>
</protein>
<sequence length="257" mass="30613">MLSNIPNFIFYIESNIINNNNLIKDYLNFINKVPLENCYFFTHNCDISRKSLYKIIKSKNLNCYFDNVFTPTYFLLEYCKNLYDKFTIYPISSTKDFNDFFIQNIQIDENNPDLIFISNSNINDNDLKIINKFNVPIVFSSNLCINRFHNCVMCNYNCSLKYIRTFYKNRLIIPDLPPVYNTVHLFKRLSIETKNTIVVTDYLRDDYIQFQKNGCKLILLLSNKFKFDDYIKSPYDADIVVNSFENLSYFLNLKEEA</sequence>
<reference evidence="1 2" key="1">
    <citation type="submission" date="2020-04" db="EMBL/GenBank/DDBJ databases">
        <title>Genomic insights into acetone-butanol-ethanol (ABE) fermentation by sequencing solventogenic clostridia strains.</title>
        <authorList>
            <person name="Brown S."/>
        </authorList>
    </citation>
    <scope>NUCLEOTIDE SEQUENCE [LARGE SCALE GENOMIC DNA]</scope>
    <source>
        <strain evidence="1 2">DJ011</strain>
    </source>
</reference>
<dbReference type="InterPro" id="IPR036412">
    <property type="entry name" value="HAD-like_sf"/>
</dbReference>
<comment type="caution">
    <text evidence="1">The sequence shown here is derived from an EMBL/GenBank/DDBJ whole genome shotgun (WGS) entry which is preliminary data.</text>
</comment>